<reference evidence="3" key="2">
    <citation type="journal article" date="2000" name="Genome Res.">
        <title>Normalization and subtraction of cap-trapper-selected cDNAs to prepare full-length cDNA libraries for rapid discovery of new genes.</title>
        <authorList>
            <person name="Carninci P."/>
            <person name="Shibata Y."/>
            <person name="Hayatsu N."/>
            <person name="Sugahara Y."/>
            <person name="Shibata K."/>
            <person name="Itoh M."/>
            <person name="Konno H."/>
            <person name="Okazaki Y."/>
            <person name="Muramatsu M."/>
            <person name="Hayashizaki Y."/>
        </authorList>
    </citation>
    <scope>NUCLEOTIDE SEQUENCE</scope>
    <source>
        <strain evidence="3">C57BL/6J</strain>
        <tissue evidence="3">Head</tissue>
    </source>
</reference>
<name>Q8CDX1_MOUSE</name>
<dbReference type="EMBL" id="AK029423">
    <property type="protein sequence ID" value="BAC26445.1"/>
    <property type="molecule type" value="mRNA"/>
</dbReference>
<reference evidence="3" key="3">
    <citation type="journal article" date="2000" name="Genome Res.">
        <title>RIKEN integrated sequence analysis (RISA) system--384-format sequencing pipeline with 384 multicapillary sequencer.</title>
        <authorList>
            <person name="Shibata K."/>
            <person name="Itoh M."/>
            <person name="Aizawa K."/>
            <person name="Nagaoka S."/>
            <person name="Sasaki N."/>
            <person name="Carninci P."/>
            <person name="Konno H."/>
            <person name="Akiyama J."/>
            <person name="Nishi K."/>
            <person name="Kitsunai T."/>
            <person name="Tashiro H."/>
            <person name="Itoh M."/>
            <person name="Sumi N."/>
            <person name="Ishii Y."/>
            <person name="Nakamura S."/>
            <person name="Hazama M."/>
            <person name="Nishine T."/>
            <person name="Harada A."/>
            <person name="Yamamoto R."/>
            <person name="Matsumoto H."/>
            <person name="Sakaguchi S."/>
            <person name="Ikegami T."/>
            <person name="Kashiwagi K."/>
            <person name="Fujiwake S."/>
            <person name="Inoue K."/>
            <person name="Togawa Y."/>
            <person name="Izawa M."/>
            <person name="Ohara E."/>
            <person name="Watahiki M."/>
            <person name="Yoneda Y."/>
            <person name="Ishikawa T."/>
            <person name="Ozawa K."/>
            <person name="Tanaka T."/>
            <person name="Matsuura S."/>
            <person name="Kawai J."/>
            <person name="Okazaki Y."/>
            <person name="Muramatsu M."/>
            <person name="Inoue Y."/>
            <person name="Kira A."/>
            <person name="Hayashizaki Y."/>
        </authorList>
    </citation>
    <scope>NUCLEOTIDE SEQUENCE</scope>
    <source>
        <strain evidence="3">C57BL/6J</strain>
        <tissue evidence="3">Head</tissue>
    </source>
</reference>
<evidence type="ECO:0000313" key="4">
    <source>
        <dbReference type="MGI" id="MGI:2444316"/>
    </source>
</evidence>
<feature type="transmembrane region" description="Helical" evidence="1">
    <location>
        <begin position="32"/>
        <end position="55"/>
    </location>
</feature>
<reference evidence="3" key="5">
    <citation type="submission" date="2001-07" db="EMBL/GenBank/DDBJ databases">
        <authorList>
            <person name="Adachi J."/>
            <person name="Aizawa K."/>
            <person name="Akimura T."/>
            <person name="Arakawa T."/>
            <person name="Bono H."/>
            <person name="Carninci P."/>
            <person name="Fukuda S."/>
            <person name="Furuno M."/>
            <person name="Hanagaki T."/>
            <person name="Hara A."/>
            <person name="Hashizume W."/>
            <person name="Hayashida K."/>
            <person name="Hayatsu N."/>
            <person name="Hiramoto K."/>
            <person name="Hiraoka T."/>
            <person name="Hirozane T."/>
            <person name="Hori F."/>
            <person name="Imotani K."/>
            <person name="Ishii Y."/>
            <person name="Itoh M."/>
            <person name="Kagawa I."/>
            <person name="Kasukawa T."/>
            <person name="Katoh H."/>
            <person name="Kawai J."/>
            <person name="Kojima Y."/>
            <person name="Kondo S."/>
            <person name="Konno H."/>
            <person name="Kouda M."/>
            <person name="Koya S."/>
            <person name="Kurihara C."/>
            <person name="Matsuyama T."/>
            <person name="Miyazaki A."/>
            <person name="Murata M."/>
            <person name="Nakamura M."/>
            <person name="Nishi K."/>
            <person name="Nomura K."/>
            <person name="Numazaki R."/>
            <person name="Ohno M."/>
            <person name="Ohsato N."/>
            <person name="Okazaki Y."/>
            <person name="Saito R."/>
            <person name="Saitoh H."/>
            <person name="Sakai C."/>
            <person name="Sakai K."/>
            <person name="Sakazume N."/>
            <person name="Sano H."/>
            <person name="Sasaki D."/>
            <person name="Shibata K."/>
            <person name="Shinagawa A."/>
            <person name="Shiraki T."/>
            <person name="Sogabe Y."/>
            <person name="Tagami M."/>
            <person name="Tagawa A."/>
            <person name="Takahashi F."/>
            <person name="Takaku-Akahira S."/>
            <person name="Takeda Y."/>
            <person name="Tanaka T."/>
            <person name="Tomaru A."/>
            <person name="Toya T."/>
            <person name="Yasunishi A."/>
            <person name="Muramatsu M."/>
            <person name="Hayashizaki Y."/>
        </authorList>
    </citation>
    <scope>NUCLEOTIDE SEQUENCE</scope>
    <source>
        <strain evidence="3">C57BL/6J</strain>
        <tissue evidence="3">Head</tissue>
    </source>
</reference>
<evidence type="ECO:0000256" key="1">
    <source>
        <dbReference type="SAM" id="Phobius"/>
    </source>
</evidence>
<dbReference type="MGI" id="MGI:2444316">
    <property type="gene designation" value="4833432P19Rik"/>
</dbReference>
<evidence type="ECO:0000313" key="2">
    <source>
        <dbReference type="EMBL" id="AAI06120.1"/>
    </source>
</evidence>
<reference evidence="3" key="9">
    <citation type="journal article" date="2005" name="Science">
        <title>Antisense Transcription in the Mammalian Transcriptome.</title>
        <authorList>
            <consortium name="RIKEN Genome Exploration Research Group and Genome Science Group (Genome Network Project Core Group) and the FANTOM Consortium"/>
        </authorList>
    </citation>
    <scope>NUCLEOTIDE SEQUENCE</scope>
    <source>
        <strain evidence="3">C57BL/6J</strain>
        <tissue evidence="3">Head</tissue>
    </source>
</reference>
<keyword evidence="1" id="KW-1133">Transmembrane helix</keyword>
<accession>Q8CDX1</accession>
<reference evidence="2" key="7">
    <citation type="journal article" date="2004" name="Genome Res.">
        <title>The status, quality, and expansion of the NIH full-length cDNA project: the Mammalian Gene Collection (MGC).</title>
        <authorList>
            <consortium name="The MGC Project Team"/>
            <person name="Gerhard D.S."/>
            <person name="Wagner L."/>
            <person name="Feingold E.A."/>
            <person name="Shenmen C.M."/>
            <person name="Grouse L.H."/>
            <person name="Schuler G."/>
            <person name="Klein S.L."/>
            <person name="Old S."/>
            <person name="Rasooly R."/>
            <person name="Good P."/>
            <person name="Guyer M."/>
            <person name="Peck A.M."/>
            <person name="Derge J.G."/>
            <person name="Lipman D."/>
            <person name="Collins F.S."/>
            <person name="Jang W."/>
            <person name="Sherry S."/>
            <person name="Feolo M."/>
            <person name="Misquitta L."/>
            <person name="Lee E."/>
            <person name="Rotmistrovsky K."/>
            <person name="Greenhut S.F."/>
            <person name="Schaefer C.F."/>
            <person name="Buetow K."/>
            <person name="Bonner T.I."/>
            <person name="Haussler D."/>
            <person name="Kent J."/>
            <person name="Kiekhaus M."/>
            <person name="Furey T."/>
            <person name="Brent M."/>
            <person name="Prange C."/>
            <person name="Schreiber K."/>
            <person name="Shapiro N."/>
            <person name="Bhat N.K."/>
            <person name="Hopkins R.F."/>
            <person name="Hsie F."/>
            <person name="Driscoll T."/>
            <person name="Soares M.B."/>
            <person name="Casavant T.L."/>
            <person name="Scheetz T.E."/>
            <person name="Brown-stein M.J."/>
            <person name="Usdin T.B."/>
            <person name="Toshiyuki S."/>
            <person name="Carninci P."/>
            <person name="Piao Y."/>
            <person name="Dudekula D.B."/>
            <person name="Ko M.S."/>
            <person name="Kawakami K."/>
            <person name="Suzuki Y."/>
            <person name="Sugano S."/>
            <person name="Gruber C.E."/>
            <person name="Smith M.R."/>
            <person name="Simmons B."/>
            <person name="Moore T."/>
            <person name="Waterman R."/>
            <person name="Johnson S.L."/>
            <person name="Ruan Y."/>
            <person name="Wei C.L."/>
            <person name="Mathavan S."/>
            <person name="Gunaratne P.H."/>
            <person name="Wu J."/>
            <person name="Garcia A.M."/>
            <person name="Hulyk S.W."/>
            <person name="Fuh E."/>
            <person name="Yuan Y."/>
            <person name="Sneed A."/>
            <person name="Kowis C."/>
            <person name="Hodgson A."/>
            <person name="Muzny D.M."/>
            <person name="McPherson J."/>
            <person name="Gibbs R.A."/>
            <person name="Fahey J."/>
            <person name="Helton E."/>
            <person name="Ketteman M."/>
            <person name="Madan A."/>
            <person name="Rodrigues S."/>
            <person name="Sanchez A."/>
            <person name="Whiting M."/>
            <person name="Madari A."/>
            <person name="Young A.C."/>
            <person name="Wetherby K.D."/>
            <person name="Granite S.J."/>
            <person name="Kwong P.N."/>
            <person name="Brinkley C.P."/>
            <person name="Pearson R.L."/>
            <person name="Bouffard G.G."/>
            <person name="Blakesly R.W."/>
            <person name="Green E.D."/>
            <person name="Dickson M.C."/>
            <person name="Rodriguez A.C."/>
            <person name="Grimwood J."/>
            <person name="Schmutz J."/>
            <person name="Myers R.M."/>
            <person name="Butterfield Y.S."/>
            <person name="Griffith M."/>
            <person name="Griffith O.L."/>
            <person name="Krzywinski M.I."/>
            <person name="Liao N."/>
            <person name="Morin R."/>
            <person name="Morrin R."/>
            <person name="Palmquist D."/>
            <person name="Petrescu A.S."/>
            <person name="Skalska U."/>
            <person name="Smailus D.E."/>
            <person name="Stott J.M."/>
            <person name="Schnerch A."/>
            <person name="Schein J.E."/>
            <person name="Jones S.J."/>
            <person name="Holt R.A."/>
            <person name="Baross A."/>
            <person name="Marra M.A."/>
            <person name="Clifton S."/>
            <person name="Makowski K.A."/>
            <person name="Bosak S."/>
            <person name="Malek J."/>
        </authorList>
    </citation>
    <scope>NUCLEOTIDE SEQUENCE [LARGE SCALE MRNA]</scope>
    <source>
        <strain evidence="2">Czech II</strain>
        <tissue evidence="2">Mammary tumor metastatized to lung. Tumor arose spontaneously</tissue>
    </source>
</reference>
<keyword evidence="1" id="KW-0472">Membrane</keyword>
<protein>
    <submittedName>
        <fullName evidence="3">Uncharacterized protein</fullName>
    </submittedName>
</protein>
<dbReference type="AlphaFoldDB" id="Q8CDX1"/>
<organism evidence="3">
    <name type="scientific">Mus musculus</name>
    <name type="common">Mouse</name>
    <dbReference type="NCBI Taxonomy" id="10090"/>
    <lineage>
        <taxon>Eukaryota</taxon>
        <taxon>Metazoa</taxon>
        <taxon>Chordata</taxon>
        <taxon>Craniata</taxon>
        <taxon>Vertebrata</taxon>
        <taxon>Euteleostomi</taxon>
        <taxon>Mammalia</taxon>
        <taxon>Eutheria</taxon>
        <taxon>Euarchontoglires</taxon>
        <taxon>Glires</taxon>
        <taxon>Rodentia</taxon>
        <taxon>Myomorpha</taxon>
        <taxon>Muroidea</taxon>
        <taxon>Muridae</taxon>
        <taxon>Murinae</taxon>
        <taxon>Mus</taxon>
        <taxon>Mus</taxon>
    </lineage>
</organism>
<sequence length="101" mass="11930">MQLFCMAHRPHLQYCGHLEAHLKQWKRERNSLGSLFFICTFTILYILTLACMLIVEKLRFLKYVLKVYINELLRPWESMCTFLLVGLSNCGSCCLFDFSNI</sequence>
<reference evidence="3" key="6">
    <citation type="journal article" date="2002" name="Nature">
        <title>Analysis of the mouse transcriptome based on functional annotation of 60,770 full-length cDNAs.</title>
        <authorList>
            <consortium name="The FANTOM Consortium and the RIKEN Genome Exploration Research Group Phase I and II Team"/>
        </authorList>
    </citation>
    <scope>NUCLEOTIDE SEQUENCE</scope>
    <source>
        <strain evidence="3">C57BL/6J</strain>
        <tissue evidence="3">Head</tissue>
    </source>
</reference>
<reference evidence="3" key="8">
    <citation type="journal article" date="2005" name="Science">
        <title>The Transcriptional Landscape of the Mammalian Genome.</title>
        <authorList>
            <consortium name="The FANTOM Consortium"/>
            <consortium name="Riken Genome Exploration Research Group and Genome Science Group (Genome Network Project Core Group)"/>
        </authorList>
    </citation>
    <scope>NUCLEOTIDE SEQUENCE</scope>
    <source>
        <strain evidence="3">C57BL/6J</strain>
        <tissue evidence="3">Head</tissue>
    </source>
</reference>
<reference evidence="3" key="1">
    <citation type="journal article" date="1999" name="Methods Enzymol.">
        <title>High-efficiency full-length cDNA cloning.</title>
        <authorList>
            <person name="Carninci P."/>
            <person name="Hayashizaki Y."/>
        </authorList>
    </citation>
    <scope>NUCLEOTIDE SEQUENCE</scope>
    <source>
        <strain evidence="3">C57BL/6J</strain>
        <tissue evidence="3">Head</tissue>
    </source>
</reference>
<keyword evidence="1" id="KW-0812">Transmembrane</keyword>
<dbReference type="EMBL" id="BC106119">
    <property type="protein sequence ID" value="AAI06120.1"/>
    <property type="molecule type" value="mRNA"/>
</dbReference>
<gene>
    <name evidence="2 4" type="primary">4833432P19Rik</name>
</gene>
<proteinExistence type="evidence at transcript level"/>
<dbReference type="AGR" id="MGI:2444316"/>
<reference evidence="3" key="4">
    <citation type="journal article" date="2001" name="Nature">
        <title>Functional annotation of a full-length mouse cDNA collection.</title>
        <authorList>
            <consortium name="The RIKEN Genome Exploration Research Group Phase II Team and the FANTOM Consortium"/>
        </authorList>
    </citation>
    <scope>NUCLEOTIDE SEQUENCE</scope>
    <source>
        <strain evidence="3">C57BL/6J</strain>
        <tissue evidence="3">Head</tissue>
    </source>
</reference>
<evidence type="ECO:0000313" key="3">
    <source>
        <dbReference type="EMBL" id="BAC26445.1"/>
    </source>
</evidence>